<dbReference type="AlphaFoldDB" id="A0AAD7N184"/>
<evidence type="ECO:0000313" key="2">
    <source>
        <dbReference type="EMBL" id="KAJ7741971.1"/>
    </source>
</evidence>
<name>A0AAD7N184_9AGAR</name>
<organism evidence="2 3">
    <name type="scientific">Mycena maculata</name>
    <dbReference type="NCBI Taxonomy" id="230809"/>
    <lineage>
        <taxon>Eukaryota</taxon>
        <taxon>Fungi</taxon>
        <taxon>Dikarya</taxon>
        <taxon>Basidiomycota</taxon>
        <taxon>Agaricomycotina</taxon>
        <taxon>Agaricomycetes</taxon>
        <taxon>Agaricomycetidae</taxon>
        <taxon>Agaricales</taxon>
        <taxon>Marasmiineae</taxon>
        <taxon>Mycenaceae</taxon>
        <taxon>Mycena</taxon>
    </lineage>
</organism>
<dbReference type="Proteomes" id="UP001215280">
    <property type="component" value="Unassembled WGS sequence"/>
</dbReference>
<protein>
    <submittedName>
        <fullName evidence="2">Uncharacterized protein</fullName>
    </submittedName>
</protein>
<comment type="caution">
    <text evidence="2">The sequence shown here is derived from an EMBL/GenBank/DDBJ whole genome shotgun (WGS) entry which is preliminary data.</text>
</comment>
<accession>A0AAD7N184</accession>
<proteinExistence type="predicted"/>
<feature type="region of interest" description="Disordered" evidence="1">
    <location>
        <begin position="40"/>
        <end position="75"/>
    </location>
</feature>
<keyword evidence="3" id="KW-1185">Reference proteome</keyword>
<evidence type="ECO:0000256" key="1">
    <source>
        <dbReference type="SAM" id="MobiDB-lite"/>
    </source>
</evidence>
<reference evidence="2" key="1">
    <citation type="submission" date="2023-03" db="EMBL/GenBank/DDBJ databases">
        <title>Massive genome expansion in bonnet fungi (Mycena s.s.) driven by repeated elements and novel gene families across ecological guilds.</title>
        <authorList>
            <consortium name="Lawrence Berkeley National Laboratory"/>
            <person name="Harder C.B."/>
            <person name="Miyauchi S."/>
            <person name="Viragh M."/>
            <person name="Kuo A."/>
            <person name="Thoen E."/>
            <person name="Andreopoulos B."/>
            <person name="Lu D."/>
            <person name="Skrede I."/>
            <person name="Drula E."/>
            <person name="Henrissat B."/>
            <person name="Morin E."/>
            <person name="Kohler A."/>
            <person name="Barry K."/>
            <person name="LaButti K."/>
            <person name="Morin E."/>
            <person name="Salamov A."/>
            <person name="Lipzen A."/>
            <person name="Mereny Z."/>
            <person name="Hegedus B."/>
            <person name="Baldrian P."/>
            <person name="Stursova M."/>
            <person name="Weitz H."/>
            <person name="Taylor A."/>
            <person name="Grigoriev I.V."/>
            <person name="Nagy L.G."/>
            <person name="Martin F."/>
            <person name="Kauserud H."/>
        </authorList>
    </citation>
    <scope>NUCLEOTIDE SEQUENCE</scope>
    <source>
        <strain evidence="2">CBHHK188m</strain>
    </source>
</reference>
<sequence>MEMPRKHASWDHEFTHHICIRMQPIGSQIPTGIAIKQVSRGGGADKEVGVGPGLSSLRRQTNDGGTKPVSSPRVGDVRRWTWGGQLRDVGFGRERDVRGVGWVAGGQLHDTGPGRDKCERHGEHQATVDPRHHMGAALCSAPSRPRSALLAACAHLVLKSGSKIHTFHLVNTKCARRSDVDAAGCRHLVKRLTNRHFGSVVLHQLGTILGANGDMEAAAVGLADAILPTINIPEVAAKPGPWLRVLFALPVAGFPGAQPPFWVPLISLFREISSFPSVALRL</sequence>
<evidence type="ECO:0000313" key="3">
    <source>
        <dbReference type="Proteomes" id="UP001215280"/>
    </source>
</evidence>
<gene>
    <name evidence="2" type="ORF">DFH07DRAFT_777895</name>
</gene>
<dbReference type="EMBL" id="JARJLG010000120">
    <property type="protein sequence ID" value="KAJ7741971.1"/>
    <property type="molecule type" value="Genomic_DNA"/>
</dbReference>